<dbReference type="Gene3D" id="1.10.287.10">
    <property type="entry name" value="S15/NS1, RNA-binding"/>
    <property type="match status" value="1"/>
</dbReference>
<keyword evidence="13" id="KW-1185">Reference proteome</keyword>
<keyword evidence="4" id="KW-0645">Protease</keyword>
<keyword evidence="7" id="KW-0788">Thiol protease</keyword>
<dbReference type="GO" id="GO:0016579">
    <property type="term" value="P:protein deubiquitination"/>
    <property type="evidence" value="ECO:0007669"/>
    <property type="project" value="InterPro"/>
</dbReference>
<comment type="catalytic activity">
    <reaction evidence="1">
        <text>Thiol-dependent hydrolysis of ester, thioester, amide, peptide and isopeptide bonds formed by the C-terminal Gly of ubiquitin (a 76-residue protein attached to proteins as an intracellular targeting signal).</text>
        <dbReference type="EC" id="3.4.19.12"/>
    </reaction>
</comment>
<accession>A0A1R2D0N9</accession>
<dbReference type="SMART" id="SM01246">
    <property type="entry name" value="Josephin"/>
    <property type="match status" value="1"/>
</dbReference>
<keyword evidence="9" id="KW-0804">Transcription</keyword>
<dbReference type="InterPro" id="IPR033865">
    <property type="entry name" value="Ataxin-3"/>
</dbReference>
<keyword evidence="10" id="KW-0539">Nucleus</keyword>
<organism evidence="12 13">
    <name type="scientific">Stentor coeruleus</name>
    <dbReference type="NCBI Taxonomy" id="5963"/>
    <lineage>
        <taxon>Eukaryota</taxon>
        <taxon>Sar</taxon>
        <taxon>Alveolata</taxon>
        <taxon>Ciliophora</taxon>
        <taxon>Postciliodesmatophora</taxon>
        <taxon>Heterotrichea</taxon>
        <taxon>Heterotrichida</taxon>
        <taxon>Stentoridae</taxon>
        <taxon>Stentor</taxon>
    </lineage>
</organism>
<evidence type="ECO:0000256" key="9">
    <source>
        <dbReference type="ARBA" id="ARBA00023163"/>
    </source>
</evidence>
<dbReference type="Gene3D" id="3.90.70.40">
    <property type="match status" value="1"/>
</dbReference>
<dbReference type="OrthoDB" id="10063692at2759"/>
<comment type="caution">
    <text evidence="12">The sequence shown here is derived from an EMBL/GenBank/DDBJ whole genome shotgun (WGS) entry which is preliminary data.</text>
</comment>
<keyword evidence="5" id="KW-0833">Ubl conjugation pathway</keyword>
<proteinExistence type="predicted"/>
<dbReference type="InterPro" id="IPR006155">
    <property type="entry name" value="Josephin"/>
</dbReference>
<dbReference type="PANTHER" id="PTHR14159:SF0">
    <property type="entry name" value="ATAXIN-3-RELATED"/>
    <property type="match status" value="1"/>
</dbReference>
<evidence type="ECO:0000256" key="6">
    <source>
        <dbReference type="ARBA" id="ARBA00022801"/>
    </source>
</evidence>
<protein>
    <recommendedName>
        <fullName evidence="3">ubiquitinyl hydrolase 1</fullName>
        <ecNumber evidence="3">3.4.19.12</ecNumber>
    </recommendedName>
</protein>
<dbReference type="EMBL" id="MPUH01000021">
    <property type="protein sequence ID" value="OMJ94816.1"/>
    <property type="molecule type" value="Genomic_DNA"/>
</dbReference>
<feature type="domain" description="Josephin" evidence="11">
    <location>
        <begin position="10"/>
        <end position="160"/>
    </location>
</feature>
<evidence type="ECO:0000256" key="3">
    <source>
        <dbReference type="ARBA" id="ARBA00012759"/>
    </source>
</evidence>
<keyword evidence="6" id="KW-0378">Hydrolase</keyword>
<dbReference type="InterPro" id="IPR003903">
    <property type="entry name" value="UIM_dom"/>
</dbReference>
<evidence type="ECO:0000256" key="2">
    <source>
        <dbReference type="ARBA" id="ARBA00004123"/>
    </source>
</evidence>
<evidence type="ECO:0000313" key="13">
    <source>
        <dbReference type="Proteomes" id="UP000187209"/>
    </source>
</evidence>
<evidence type="ECO:0000259" key="11">
    <source>
        <dbReference type="SMART" id="SM01246"/>
    </source>
</evidence>
<dbReference type="SMART" id="SM00726">
    <property type="entry name" value="UIM"/>
    <property type="match status" value="2"/>
</dbReference>
<evidence type="ECO:0000313" key="12">
    <source>
        <dbReference type="EMBL" id="OMJ94816.1"/>
    </source>
</evidence>
<evidence type="ECO:0000256" key="4">
    <source>
        <dbReference type="ARBA" id="ARBA00022670"/>
    </source>
</evidence>
<dbReference type="GO" id="GO:0006508">
    <property type="term" value="P:proteolysis"/>
    <property type="evidence" value="ECO:0007669"/>
    <property type="project" value="UniProtKB-KW"/>
</dbReference>
<dbReference type="Pfam" id="PF02099">
    <property type="entry name" value="Josephin"/>
    <property type="match status" value="1"/>
</dbReference>
<comment type="subcellular location">
    <subcellularLocation>
        <location evidence="2">Nucleus</location>
    </subcellularLocation>
</comment>
<dbReference type="Proteomes" id="UP000187209">
    <property type="component" value="Unassembled WGS sequence"/>
</dbReference>
<evidence type="ECO:0000256" key="7">
    <source>
        <dbReference type="ARBA" id="ARBA00022807"/>
    </source>
</evidence>
<sequence>MERIFYYWERQGKEHTCGIHTLNAILQGPFYDKTRFRESAKKLLDKQLELSDDLKEEIIAEDGCSYELLVACLEEYGLICEPMNFKNEYDIKYKLFSFLKGMIAHKGEHFFALINYNKFWINYDSLCNDGPEIISNDELYILITTNINDQGSFFNLVDHNNLLPRVYQQTYRQLFDHQKIFNYNQLIETTQFIKATRESRHIEAQKNIRSNYKKMYGVSGDNELDIAIQMSLKEQEPKIASSTLELEEEYMIKLALEESKKEAEISKVQHTESSNQIQVCICKPNKNFMFLPFDKRKSFRNLLNLMSEKTGYENLKVYIKSQNKKYIDDLDLTLDSMLASRNDHIIFIESNINPFF</sequence>
<dbReference type="AlphaFoldDB" id="A0A1R2D0N9"/>
<gene>
    <name evidence="12" type="ORF">SteCoe_2002</name>
</gene>
<evidence type="ECO:0000256" key="10">
    <source>
        <dbReference type="ARBA" id="ARBA00023242"/>
    </source>
</evidence>
<evidence type="ECO:0000256" key="5">
    <source>
        <dbReference type="ARBA" id="ARBA00022786"/>
    </source>
</evidence>
<name>A0A1R2D0N9_9CILI</name>
<evidence type="ECO:0000256" key="8">
    <source>
        <dbReference type="ARBA" id="ARBA00023015"/>
    </source>
</evidence>
<evidence type="ECO:0000256" key="1">
    <source>
        <dbReference type="ARBA" id="ARBA00000707"/>
    </source>
</evidence>
<dbReference type="PANTHER" id="PTHR14159">
    <property type="entry name" value="ATAXIN-3-RELATED"/>
    <property type="match status" value="1"/>
</dbReference>
<keyword evidence="8" id="KW-0805">Transcription regulation</keyword>
<dbReference type="EC" id="3.4.19.12" evidence="3"/>
<dbReference type="GO" id="GO:0005634">
    <property type="term" value="C:nucleus"/>
    <property type="evidence" value="ECO:0007669"/>
    <property type="project" value="UniProtKB-SubCell"/>
</dbReference>
<reference evidence="12 13" key="1">
    <citation type="submission" date="2016-11" db="EMBL/GenBank/DDBJ databases">
        <title>The macronuclear genome of Stentor coeruleus: a giant cell with tiny introns.</title>
        <authorList>
            <person name="Slabodnick M."/>
            <person name="Ruby J.G."/>
            <person name="Reiff S.B."/>
            <person name="Swart E.C."/>
            <person name="Gosai S."/>
            <person name="Prabakaran S."/>
            <person name="Witkowska E."/>
            <person name="Larue G.E."/>
            <person name="Fisher S."/>
            <person name="Freeman R.M."/>
            <person name="Gunawardena J."/>
            <person name="Chu W."/>
            <person name="Stover N.A."/>
            <person name="Gregory B.D."/>
            <person name="Nowacki M."/>
            <person name="Derisi J."/>
            <person name="Roy S.W."/>
            <person name="Marshall W.F."/>
            <person name="Sood P."/>
        </authorList>
    </citation>
    <scope>NUCLEOTIDE SEQUENCE [LARGE SCALE GENOMIC DNA]</scope>
    <source>
        <strain evidence="12">WM001</strain>
    </source>
</reference>
<dbReference type="GO" id="GO:0004843">
    <property type="term" value="F:cysteine-type deubiquitinase activity"/>
    <property type="evidence" value="ECO:0007669"/>
    <property type="project" value="UniProtKB-EC"/>
</dbReference>